<protein>
    <submittedName>
        <fullName evidence="1">Uncharacterized protein</fullName>
    </submittedName>
</protein>
<dbReference type="AlphaFoldDB" id="A0A2W4SCM9"/>
<name>A0A2W4SCM9_9GAMM</name>
<accession>A0A2W4SCM9</accession>
<evidence type="ECO:0000313" key="1">
    <source>
        <dbReference type="EMBL" id="PZN71464.1"/>
    </source>
</evidence>
<reference evidence="1 2" key="1">
    <citation type="journal article" date="2018" name="Aquat. Microb. Ecol.">
        <title>Gammaproteobacterial methanotrophs dominate.</title>
        <authorList>
            <person name="Rissanen A.J."/>
            <person name="Saarenheimo J."/>
            <person name="Tiirola M."/>
            <person name="Peura S."/>
            <person name="Aalto S.L."/>
            <person name="Karvinen A."/>
            <person name="Nykanen H."/>
        </authorList>
    </citation>
    <scope>NUCLEOTIDE SEQUENCE [LARGE SCALE GENOMIC DNA]</scope>
    <source>
        <strain evidence="1">AMbin10</strain>
    </source>
</reference>
<comment type="caution">
    <text evidence="1">The sequence shown here is derived from an EMBL/GenBank/DDBJ whole genome shotgun (WGS) entry which is preliminary data.</text>
</comment>
<proteinExistence type="predicted"/>
<gene>
    <name evidence="1" type="ORF">DM484_26290</name>
</gene>
<evidence type="ECO:0000313" key="2">
    <source>
        <dbReference type="Proteomes" id="UP000249396"/>
    </source>
</evidence>
<dbReference type="EMBL" id="QJPH01000521">
    <property type="protein sequence ID" value="PZN71464.1"/>
    <property type="molecule type" value="Genomic_DNA"/>
</dbReference>
<organism evidence="1 2">
    <name type="scientific">Candidatus Methylumidiphilus alinenensis</name>
    <dbReference type="NCBI Taxonomy" id="2202197"/>
    <lineage>
        <taxon>Bacteria</taxon>
        <taxon>Pseudomonadati</taxon>
        <taxon>Pseudomonadota</taxon>
        <taxon>Gammaproteobacteria</taxon>
        <taxon>Methylococcales</taxon>
        <taxon>Candidatus Methylumidiphilus</taxon>
    </lineage>
</organism>
<sequence>MNSSQIAITAQRKNTGSVALGTGLVFASLILVPALAASFGIGPSITGALRIALMKASSRALGGSNNGDEAATTTFACH</sequence>
<dbReference type="Proteomes" id="UP000249396">
    <property type="component" value="Unassembled WGS sequence"/>
</dbReference>